<protein>
    <submittedName>
        <fullName evidence="1">DOPA-like domain-containing protein</fullName>
    </submittedName>
</protein>
<gene>
    <name evidence="1" type="ORF">BC936DRAFT_139722</name>
</gene>
<dbReference type="Proteomes" id="UP000268093">
    <property type="component" value="Unassembled WGS sequence"/>
</dbReference>
<keyword evidence="2" id="KW-1185">Reference proteome</keyword>
<comment type="caution">
    <text evidence="1">The sequence shown here is derived from an EMBL/GenBank/DDBJ whole genome shotgun (WGS) entry which is preliminary data.</text>
</comment>
<evidence type="ECO:0000313" key="2">
    <source>
        <dbReference type="Proteomes" id="UP000268093"/>
    </source>
</evidence>
<name>A0A433DHN4_9FUNG</name>
<dbReference type="EMBL" id="RBNI01001566">
    <property type="protein sequence ID" value="RUP50295.1"/>
    <property type="molecule type" value="Genomic_DNA"/>
</dbReference>
<dbReference type="Pfam" id="PF08883">
    <property type="entry name" value="DOPA_dioxygen"/>
    <property type="match status" value="1"/>
</dbReference>
<accession>A0A433DHN4</accession>
<dbReference type="AlphaFoldDB" id="A0A433DHN4"/>
<reference evidence="1 2" key="1">
    <citation type="journal article" date="2018" name="New Phytol.">
        <title>Phylogenomics of Endogonaceae and evolution of mycorrhizas within Mucoromycota.</title>
        <authorList>
            <person name="Chang Y."/>
            <person name="Desiro A."/>
            <person name="Na H."/>
            <person name="Sandor L."/>
            <person name="Lipzen A."/>
            <person name="Clum A."/>
            <person name="Barry K."/>
            <person name="Grigoriev I.V."/>
            <person name="Martin F.M."/>
            <person name="Stajich J.E."/>
            <person name="Smith M.E."/>
            <person name="Bonito G."/>
            <person name="Spatafora J.W."/>
        </authorList>
    </citation>
    <scope>NUCLEOTIDE SEQUENCE [LARGE SCALE GENOMIC DNA]</scope>
    <source>
        <strain evidence="1 2">GMNB39</strain>
    </source>
</reference>
<dbReference type="PANTHER" id="PTHR36423">
    <property type="entry name" value="AFR070WP"/>
    <property type="match status" value="1"/>
</dbReference>
<proteinExistence type="predicted"/>
<dbReference type="PANTHER" id="PTHR36423:SF2">
    <property type="entry name" value="AFR070WP"/>
    <property type="match status" value="1"/>
</dbReference>
<dbReference type="SUPFAM" id="SSF143410">
    <property type="entry name" value="DOPA-like"/>
    <property type="match status" value="1"/>
</dbReference>
<organism evidence="1 2">
    <name type="scientific">Jimgerdemannia flammicorona</name>
    <dbReference type="NCBI Taxonomy" id="994334"/>
    <lineage>
        <taxon>Eukaryota</taxon>
        <taxon>Fungi</taxon>
        <taxon>Fungi incertae sedis</taxon>
        <taxon>Mucoromycota</taxon>
        <taxon>Mucoromycotina</taxon>
        <taxon>Endogonomycetes</taxon>
        <taxon>Endogonales</taxon>
        <taxon>Endogonaceae</taxon>
        <taxon>Jimgerdemannia</taxon>
    </lineage>
</organism>
<dbReference type="InterPro" id="IPR023389">
    <property type="entry name" value="DOPA-like_sf"/>
</dbReference>
<evidence type="ECO:0000313" key="1">
    <source>
        <dbReference type="EMBL" id="RUP50295.1"/>
    </source>
</evidence>
<dbReference type="OrthoDB" id="9970095at2759"/>
<sequence length="162" mass="19013">MTQVDDEKPAPSAAPCERLPEEEEEIKEFHFHVYFFQNNEENRKSAEELREKILKLVDKGFFHIVPLWRVNQQPIGPHTIGSYEVWAPKEHFSRAYSWFLLHRGVHSVLIHPLTREARRDHHERAAWLGTPVPLDLSQLPVFTIELPLQYPELKLGYSAPNE</sequence>
<dbReference type="Gene3D" id="3.30.70.1240">
    <property type="entry name" value="DOPA-like domains"/>
    <property type="match status" value="1"/>
</dbReference>
<dbReference type="InterPro" id="IPR014980">
    <property type="entry name" value="DOPA_dioxygen"/>
</dbReference>